<keyword evidence="4" id="KW-1003">Cell membrane</keyword>
<keyword evidence="7 8" id="KW-0472">Membrane</keyword>
<dbReference type="STRING" id="290052.ASU35_12220"/>
<gene>
    <name evidence="9" type="ORF">ASU35_12220</name>
</gene>
<accession>A0A0V8QDA3</accession>
<dbReference type="InterPro" id="IPR001463">
    <property type="entry name" value="Na/Ala_symport"/>
</dbReference>
<evidence type="ECO:0000256" key="5">
    <source>
        <dbReference type="ARBA" id="ARBA00022692"/>
    </source>
</evidence>
<keyword evidence="5 8" id="KW-0812">Transmembrane</keyword>
<evidence type="ECO:0000256" key="1">
    <source>
        <dbReference type="ARBA" id="ARBA00004651"/>
    </source>
</evidence>
<evidence type="ECO:0000256" key="7">
    <source>
        <dbReference type="ARBA" id="ARBA00023136"/>
    </source>
</evidence>
<evidence type="ECO:0000256" key="4">
    <source>
        <dbReference type="ARBA" id="ARBA00022475"/>
    </source>
</evidence>
<organism evidence="9 10">
    <name type="scientific">Acetivibrio ethanolgignens</name>
    <dbReference type="NCBI Taxonomy" id="290052"/>
    <lineage>
        <taxon>Bacteria</taxon>
        <taxon>Bacillati</taxon>
        <taxon>Bacillota</taxon>
        <taxon>Clostridia</taxon>
        <taxon>Eubacteriales</taxon>
        <taxon>Oscillospiraceae</taxon>
        <taxon>Acetivibrio</taxon>
    </lineage>
</organism>
<keyword evidence="3" id="KW-0813">Transport</keyword>
<dbReference type="Pfam" id="PF01235">
    <property type="entry name" value="Na_Ala_symp"/>
    <property type="match status" value="1"/>
</dbReference>
<keyword evidence="10" id="KW-1185">Reference proteome</keyword>
<evidence type="ECO:0000256" key="6">
    <source>
        <dbReference type="ARBA" id="ARBA00022989"/>
    </source>
</evidence>
<dbReference type="Proteomes" id="UP000054874">
    <property type="component" value="Unassembled WGS sequence"/>
</dbReference>
<keyword evidence="6 8" id="KW-1133">Transmembrane helix</keyword>
<comment type="similarity">
    <text evidence="2">Belongs to the alanine or glycine:cation symporter (AGCS) (TC 2.A.25) family.</text>
</comment>
<evidence type="ECO:0000313" key="10">
    <source>
        <dbReference type="Proteomes" id="UP000054874"/>
    </source>
</evidence>
<dbReference type="GO" id="GO:0005283">
    <property type="term" value="F:amino acid:sodium symporter activity"/>
    <property type="evidence" value="ECO:0007669"/>
    <property type="project" value="InterPro"/>
</dbReference>
<evidence type="ECO:0000256" key="3">
    <source>
        <dbReference type="ARBA" id="ARBA00022448"/>
    </source>
</evidence>
<dbReference type="AlphaFoldDB" id="A0A0V8QDA3"/>
<evidence type="ECO:0000256" key="2">
    <source>
        <dbReference type="ARBA" id="ARBA00009261"/>
    </source>
</evidence>
<sequence>MVSTVFSINFSTIGAQFIAVSIALFAFSTVLGWSHYGTKAFEYLFGEKITIQEEIAKKVMQEA</sequence>
<reference evidence="9 10" key="1">
    <citation type="submission" date="2015-11" db="EMBL/GenBank/DDBJ databases">
        <title>Butyribacter intestini gen. nov., sp. nov., a butyric acid-producing bacterium of the family Lachnospiraceae isolated from the human faeces.</title>
        <authorList>
            <person name="Zou Y."/>
            <person name="Xue W."/>
            <person name="Luo G."/>
            <person name="Lv M."/>
        </authorList>
    </citation>
    <scope>NUCLEOTIDE SEQUENCE [LARGE SCALE GENOMIC DNA]</scope>
    <source>
        <strain evidence="9 10">ACET-33324</strain>
    </source>
</reference>
<comment type="subcellular location">
    <subcellularLocation>
        <location evidence="1">Cell membrane</location>
        <topology evidence="1">Multi-pass membrane protein</topology>
    </subcellularLocation>
</comment>
<protein>
    <submittedName>
        <fullName evidence="9">Uncharacterized protein</fullName>
    </submittedName>
</protein>
<proteinExistence type="inferred from homology"/>
<feature type="transmembrane region" description="Helical" evidence="8">
    <location>
        <begin position="12"/>
        <end position="33"/>
    </location>
</feature>
<name>A0A0V8QDA3_9FIRM</name>
<comment type="caution">
    <text evidence="9">The sequence shown here is derived from an EMBL/GenBank/DDBJ whole genome shotgun (WGS) entry which is preliminary data.</text>
</comment>
<evidence type="ECO:0000256" key="8">
    <source>
        <dbReference type="SAM" id="Phobius"/>
    </source>
</evidence>
<dbReference type="EMBL" id="LNAM01000166">
    <property type="protein sequence ID" value="KSV58571.1"/>
    <property type="molecule type" value="Genomic_DNA"/>
</dbReference>
<dbReference type="GO" id="GO:0005886">
    <property type="term" value="C:plasma membrane"/>
    <property type="evidence" value="ECO:0007669"/>
    <property type="project" value="UniProtKB-SubCell"/>
</dbReference>
<evidence type="ECO:0000313" key="9">
    <source>
        <dbReference type="EMBL" id="KSV58571.1"/>
    </source>
</evidence>